<dbReference type="AlphaFoldDB" id="A0A6P1VSG7"/>
<dbReference type="SUPFAM" id="SSF48452">
    <property type="entry name" value="TPR-like"/>
    <property type="match status" value="1"/>
</dbReference>
<evidence type="ECO:0000313" key="3">
    <source>
        <dbReference type="Proteomes" id="UP000464577"/>
    </source>
</evidence>
<dbReference type="EMBL" id="CP045997">
    <property type="protein sequence ID" value="QHV95635.1"/>
    <property type="molecule type" value="Genomic_DNA"/>
</dbReference>
<evidence type="ECO:0000313" key="2">
    <source>
        <dbReference type="EMBL" id="QHV95635.1"/>
    </source>
</evidence>
<evidence type="ECO:0000259" key="1">
    <source>
        <dbReference type="Pfam" id="PF09992"/>
    </source>
</evidence>
<reference evidence="2 3" key="1">
    <citation type="submission" date="2019-11" db="EMBL/GenBank/DDBJ databases">
        <title>Spirosoma endbachense sp. nov., isolated from a natural salt meadow.</title>
        <authorList>
            <person name="Rojas J."/>
            <person name="Ambika Manirajan B."/>
            <person name="Ratering S."/>
            <person name="Suarez C."/>
            <person name="Geissler-Plaum R."/>
            <person name="Schnell S."/>
        </authorList>
    </citation>
    <scope>NUCLEOTIDE SEQUENCE [LARGE SCALE GENOMIC DNA]</scope>
    <source>
        <strain evidence="2 3">I-24</strain>
    </source>
</reference>
<dbReference type="InterPro" id="IPR018711">
    <property type="entry name" value="NAGPA"/>
</dbReference>
<name>A0A6P1VSG7_9BACT</name>
<dbReference type="Pfam" id="PF09992">
    <property type="entry name" value="NAGPA"/>
    <property type="match status" value="1"/>
</dbReference>
<protein>
    <recommendedName>
        <fullName evidence="1">Phosphodiester glycosidase domain-containing protein</fullName>
    </recommendedName>
</protein>
<organism evidence="2 3">
    <name type="scientific">Spirosoma endbachense</name>
    <dbReference type="NCBI Taxonomy" id="2666025"/>
    <lineage>
        <taxon>Bacteria</taxon>
        <taxon>Pseudomonadati</taxon>
        <taxon>Bacteroidota</taxon>
        <taxon>Cytophagia</taxon>
        <taxon>Cytophagales</taxon>
        <taxon>Cytophagaceae</taxon>
        <taxon>Spirosoma</taxon>
    </lineage>
</organism>
<dbReference type="RefSeq" id="WP_162386045.1">
    <property type="nucleotide sequence ID" value="NZ_CP045997.1"/>
</dbReference>
<dbReference type="KEGG" id="senf:GJR95_11745"/>
<accession>A0A6P1VSG7</accession>
<dbReference type="InterPro" id="IPR011990">
    <property type="entry name" value="TPR-like_helical_dom_sf"/>
</dbReference>
<dbReference type="Proteomes" id="UP000464577">
    <property type="component" value="Chromosome"/>
</dbReference>
<keyword evidence="3" id="KW-1185">Reference proteome</keyword>
<sequence>MGKIQPNILAYLKRDYTAKDSLLYSGMQISINNAVRMLPANHPDFQSTLALKYFFDGVMFIITGNASLARGAFSSAILYDKRKAFFYYESGKANWIAKSRRQAINYFNQARQISPTWRLLDEPILNRKLDQLDSLYANVAISSFKGNTTGIAYKPSTGATEEKDFSVSVLDKSNLFKLITFRGKRYHVCEIDPHEYKIELFNRLENARGVYTFSSLYTKKKDKLLFAMNGGMFQSDLSPVGLFISEGNTVKDINLSTEPEDNFHRLPNGVFGIDYNENPFIVTSQQFKNSNNIRLATQSGPMLVINNIFHPTFVKGSSQVNIRNGVGINDKGHVLFIISDNPVTFYELAELFRDQLKCKYALYLDGAISQYYIPSIDKYPRSGPSLGPILTVSQK</sequence>
<proteinExistence type="predicted"/>
<feature type="domain" description="Phosphodiester glycosidase" evidence="1">
    <location>
        <begin position="224"/>
        <end position="370"/>
    </location>
</feature>
<gene>
    <name evidence="2" type="ORF">GJR95_11745</name>
</gene>